<protein>
    <submittedName>
        <fullName evidence="1">Uncharacterized protein</fullName>
    </submittedName>
</protein>
<dbReference type="EMBL" id="JAGFNY010000044">
    <property type="protein sequence ID" value="MBW7571024.1"/>
    <property type="molecule type" value="Genomic_DNA"/>
</dbReference>
<comment type="caution">
    <text evidence="1">The sequence shown here is derived from an EMBL/GenBank/DDBJ whole genome shotgun (WGS) entry which is preliminary data.</text>
</comment>
<accession>A0ABS7DIA8</accession>
<gene>
    <name evidence="1" type="ORF">J5V48_08970</name>
</gene>
<proteinExistence type="predicted"/>
<sequence>MSDSKIASVLALVNPVSKAGKRLIFRASIRLKDGTKIYAREYGIRGFPIWI</sequence>
<evidence type="ECO:0000313" key="1">
    <source>
        <dbReference type="EMBL" id="MBW7571024.1"/>
    </source>
</evidence>
<dbReference type="RefSeq" id="WP_219938248.1">
    <property type="nucleotide sequence ID" value="NZ_JAGFNY010000044.1"/>
</dbReference>
<organism evidence="1 2">
    <name type="scientific">Succinivibrio faecicola</name>
    <dbReference type="NCBI Taxonomy" id="2820300"/>
    <lineage>
        <taxon>Bacteria</taxon>
        <taxon>Pseudomonadati</taxon>
        <taxon>Pseudomonadota</taxon>
        <taxon>Gammaproteobacteria</taxon>
        <taxon>Aeromonadales</taxon>
        <taxon>Succinivibrionaceae</taxon>
        <taxon>Succinivibrio</taxon>
    </lineage>
</organism>
<reference evidence="1 2" key="1">
    <citation type="submission" date="2021-03" db="EMBL/GenBank/DDBJ databases">
        <title>Succinivibrio sp. nov. isolated from feces of cow.</title>
        <authorList>
            <person name="Choi J.-Y."/>
        </authorList>
    </citation>
    <scope>NUCLEOTIDE SEQUENCE [LARGE SCALE GENOMIC DNA]</scope>
    <source>
        <strain evidence="1 2">AGMB01872</strain>
    </source>
</reference>
<name>A0ABS7DIA8_9GAMM</name>
<evidence type="ECO:0000313" key="2">
    <source>
        <dbReference type="Proteomes" id="UP000731465"/>
    </source>
</evidence>
<dbReference type="Proteomes" id="UP000731465">
    <property type="component" value="Unassembled WGS sequence"/>
</dbReference>
<keyword evidence="2" id="KW-1185">Reference proteome</keyword>